<sequence length="89" mass="9685">MSHMQARCVLQALKTHKCFSALHMDPRTILKTPAHAASTDQVAGGEYLHLGVEQGLVQILLETPADEIPDIFEVDLSTDEASLDKSSVL</sequence>
<accession>A0A7M7PZ49</accession>
<evidence type="ECO:0000313" key="1">
    <source>
        <dbReference type="EnsemblMetazoa" id="XP_031779265"/>
    </source>
</evidence>
<organism evidence="1 2">
    <name type="scientific">Nasonia vitripennis</name>
    <name type="common">Parasitic wasp</name>
    <dbReference type="NCBI Taxonomy" id="7425"/>
    <lineage>
        <taxon>Eukaryota</taxon>
        <taxon>Metazoa</taxon>
        <taxon>Ecdysozoa</taxon>
        <taxon>Arthropoda</taxon>
        <taxon>Hexapoda</taxon>
        <taxon>Insecta</taxon>
        <taxon>Pterygota</taxon>
        <taxon>Neoptera</taxon>
        <taxon>Endopterygota</taxon>
        <taxon>Hymenoptera</taxon>
        <taxon>Apocrita</taxon>
        <taxon>Proctotrupomorpha</taxon>
        <taxon>Chalcidoidea</taxon>
        <taxon>Pteromalidae</taxon>
        <taxon>Pteromalinae</taxon>
        <taxon>Nasonia</taxon>
    </lineage>
</organism>
<evidence type="ECO:0000313" key="2">
    <source>
        <dbReference type="Proteomes" id="UP000002358"/>
    </source>
</evidence>
<reference evidence="1" key="1">
    <citation type="submission" date="2021-01" db="UniProtKB">
        <authorList>
            <consortium name="EnsemblMetazoa"/>
        </authorList>
    </citation>
    <scope>IDENTIFICATION</scope>
</reference>
<dbReference type="GeneID" id="107981992"/>
<proteinExistence type="predicted"/>
<dbReference type="EnsemblMetazoa" id="XM_031923405">
    <property type="protein sequence ID" value="XP_031779265"/>
    <property type="gene ID" value="LOC107981992"/>
</dbReference>
<keyword evidence="2" id="KW-1185">Reference proteome</keyword>
<dbReference type="RefSeq" id="XP_031779265.1">
    <property type="nucleotide sequence ID" value="XM_031923405.1"/>
</dbReference>
<protein>
    <submittedName>
        <fullName evidence="1">Uncharacterized protein</fullName>
    </submittedName>
</protein>
<dbReference type="Proteomes" id="UP000002358">
    <property type="component" value="Chromosome 2"/>
</dbReference>
<dbReference type="AlphaFoldDB" id="A0A7M7PZ49"/>
<name>A0A7M7PZ49_NASVI</name>